<reference evidence="2" key="1">
    <citation type="submission" date="2020-02" db="EMBL/GenBank/DDBJ databases">
        <title>Draft genome sequence of Candidatus Afipia apatlaquensis IBT-C3, a potential strain for decolorization of textile dyes.</title>
        <authorList>
            <person name="Sanchez-Reyes A."/>
            <person name="Breton-Deval L."/>
            <person name="Mangelson H."/>
            <person name="Sanchez-Flores A."/>
        </authorList>
    </citation>
    <scope>NUCLEOTIDE SEQUENCE [LARGE SCALE GENOMIC DNA]</scope>
    <source>
        <strain evidence="2">IBT-C3</strain>
    </source>
</reference>
<accession>A0A7C9VNF4</accession>
<dbReference type="GO" id="GO:0006529">
    <property type="term" value="P:asparagine biosynthetic process"/>
    <property type="evidence" value="ECO:0007669"/>
    <property type="project" value="InterPro"/>
</dbReference>
<evidence type="ECO:0000259" key="1">
    <source>
        <dbReference type="Pfam" id="PF00733"/>
    </source>
</evidence>
<dbReference type="AlphaFoldDB" id="A0A7C9VNF4"/>
<feature type="domain" description="Asparagine synthetase" evidence="1">
    <location>
        <begin position="14"/>
        <end position="121"/>
    </location>
</feature>
<dbReference type="EMBL" id="JAAMRR010001525">
    <property type="protein sequence ID" value="NGX99250.1"/>
    <property type="molecule type" value="Genomic_DNA"/>
</dbReference>
<dbReference type="Gene3D" id="3.40.50.620">
    <property type="entry name" value="HUPs"/>
    <property type="match status" value="1"/>
</dbReference>
<dbReference type="Pfam" id="PF00733">
    <property type="entry name" value="Asn_synthase"/>
    <property type="match status" value="1"/>
</dbReference>
<comment type="caution">
    <text evidence="2">The sequence shown here is derived from an EMBL/GenBank/DDBJ whole genome shotgun (WGS) entry which is preliminary data.</text>
</comment>
<proteinExistence type="predicted"/>
<name>A0A7C9VNF4_9BRAD</name>
<sequence length="134" mass="14494">MTDFMSILTDACLDLSQDEEVALLLSGGIDSISVGVALKTAGKKVHAYTIELDGFPSGDLRGAQLVAHHMGWPLSIVSVPTSRASDDFIRLAVNHGCARKVQFECSYPLMYAFQAIKEADVFGGFNADDRSEPR</sequence>
<dbReference type="SUPFAM" id="SSF52402">
    <property type="entry name" value="Adenine nucleotide alpha hydrolases-like"/>
    <property type="match status" value="1"/>
</dbReference>
<organism evidence="2 3">
    <name type="scientific">Candidatus Afipia apatlaquensis</name>
    <dbReference type="NCBI Taxonomy" id="2712852"/>
    <lineage>
        <taxon>Bacteria</taxon>
        <taxon>Pseudomonadati</taxon>
        <taxon>Pseudomonadota</taxon>
        <taxon>Alphaproteobacteria</taxon>
        <taxon>Hyphomicrobiales</taxon>
        <taxon>Nitrobacteraceae</taxon>
        <taxon>Afipia</taxon>
    </lineage>
</organism>
<dbReference type="GO" id="GO:0004066">
    <property type="term" value="F:asparagine synthase (glutamine-hydrolyzing) activity"/>
    <property type="evidence" value="ECO:0007669"/>
    <property type="project" value="InterPro"/>
</dbReference>
<evidence type="ECO:0000313" key="3">
    <source>
        <dbReference type="Proteomes" id="UP000480266"/>
    </source>
</evidence>
<dbReference type="InterPro" id="IPR014729">
    <property type="entry name" value="Rossmann-like_a/b/a_fold"/>
</dbReference>
<evidence type="ECO:0000313" key="2">
    <source>
        <dbReference type="EMBL" id="NGX99250.1"/>
    </source>
</evidence>
<gene>
    <name evidence="2" type="ORF">G4V63_29850</name>
</gene>
<protein>
    <recommendedName>
        <fullName evidence="1">Asparagine synthetase domain-containing protein</fullName>
    </recommendedName>
</protein>
<dbReference type="Proteomes" id="UP000480266">
    <property type="component" value="Unassembled WGS sequence"/>
</dbReference>
<keyword evidence="3" id="KW-1185">Reference proteome</keyword>
<dbReference type="InterPro" id="IPR001962">
    <property type="entry name" value="Asn_synthase"/>
</dbReference>